<dbReference type="EMBL" id="LAVA02000109">
    <property type="protein sequence ID" value="OIJ63258.1"/>
    <property type="molecule type" value="Genomic_DNA"/>
</dbReference>
<reference evidence="2" key="1">
    <citation type="submission" date="2016-10" db="EMBL/GenBank/DDBJ databases">
        <title>Genome sequence of Streptomyces mangrovisoli MUSC 149.</title>
        <authorList>
            <person name="Lee L.-H."/>
            <person name="Ser H.-L."/>
        </authorList>
    </citation>
    <scope>NUCLEOTIDE SEQUENCE [LARGE SCALE GENOMIC DNA]</scope>
    <source>
        <strain evidence="2">MUSC 149</strain>
    </source>
</reference>
<protein>
    <submittedName>
        <fullName evidence="2">Uncharacterized protein</fullName>
    </submittedName>
</protein>
<dbReference type="AlphaFoldDB" id="A0A1J4NM83"/>
<organism evidence="2 3">
    <name type="scientific">Streptomyces mangrovisoli</name>
    <dbReference type="NCBI Taxonomy" id="1428628"/>
    <lineage>
        <taxon>Bacteria</taxon>
        <taxon>Bacillati</taxon>
        <taxon>Actinomycetota</taxon>
        <taxon>Actinomycetes</taxon>
        <taxon>Kitasatosporales</taxon>
        <taxon>Streptomycetaceae</taxon>
        <taxon>Streptomyces</taxon>
    </lineage>
</organism>
<evidence type="ECO:0000313" key="3">
    <source>
        <dbReference type="Proteomes" id="UP000034196"/>
    </source>
</evidence>
<accession>A0A1J4NM83</accession>
<comment type="caution">
    <text evidence="2">The sequence shown here is derived from an EMBL/GenBank/DDBJ whole genome shotgun (WGS) entry which is preliminary data.</text>
</comment>
<feature type="region of interest" description="Disordered" evidence="1">
    <location>
        <begin position="69"/>
        <end position="89"/>
    </location>
</feature>
<evidence type="ECO:0000256" key="1">
    <source>
        <dbReference type="SAM" id="MobiDB-lite"/>
    </source>
</evidence>
<proteinExistence type="predicted"/>
<keyword evidence="3" id="KW-1185">Reference proteome</keyword>
<dbReference type="Proteomes" id="UP000034196">
    <property type="component" value="Unassembled WGS sequence"/>
</dbReference>
<sequence>MQAQAAEFLLEVDETVAGGDRMELLVQTLQQLPPARPYRVSTRGDLHWMRTGCRTGMRHTAIVALTAQVGTSPRRRRSPRRLCHEAGTT</sequence>
<name>A0A1J4NM83_9ACTN</name>
<evidence type="ECO:0000313" key="2">
    <source>
        <dbReference type="EMBL" id="OIJ63258.1"/>
    </source>
</evidence>
<gene>
    <name evidence="2" type="ORF">WN71_035135</name>
</gene>